<keyword evidence="1" id="KW-0238">DNA-binding</keyword>
<dbReference type="Proteomes" id="UP000189059">
    <property type="component" value="Unassembled WGS sequence"/>
</dbReference>
<evidence type="ECO:0000313" key="5">
    <source>
        <dbReference type="Proteomes" id="UP000189059"/>
    </source>
</evidence>
<dbReference type="PANTHER" id="PTHR30204:SF96">
    <property type="entry name" value="CHROMOSOME-ANCHORING PROTEIN RACA"/>
    <property type="match status" value="1"/>
</dbReference>
<dbReference type="SUPFAM" id="SSF46955">
    <property type="entry name" value="Putative DNA-binding domain"/>
    <property type="match status" value="1"/>
</dbReference>
<reference evidence="3" key="1">
    <citation type="submission" date="2016-08" db="EMBL/GenBank/DDBJ databases">
        <title>Complete Genome Seqeunce of Paenibacillus sp. nov. IHBB 9852 from high altitute lake of Indian trans-Himalayas.</title>
        <authorList>
            <person name="Kiran S."/>
            <person name="Swarnkar M.K."/>
            <person name="Rana A."/>
            <person name="Tewari R."/>
            <person name="Gulati A."/>
        </authorList>
    </citation>
    <scope>NUCLEOTIDE SEQUENCE [LARGE SCALE GENOMIC DNA]</scope>
    <source>
        <strain evidence="3">IHBB 9852</strain>
    </source>
</reference>
<gene>
    <name evidence="4" type="ORF">BBD40_05290</name>
    <name evidence="3" type="ORF">BBD41_01060</name>
</gene>
<organism evidence="3">
    <name type="scientific">Paenibacillus ihbetae</name>
    <dbReference type="NCBI Taxonomy" id="1870820"/>
    <lineage>
        <taxon>Bacteria</taxon>
        <taxon>Bacillati</taxon>
        <taxon>Bacillota</taxon>
        <taxon>Bacilli</taxon>
        <taxon>Bacillales</taxon>
        <taxon>Paenibacillaceae</taxon>
        <taxon>Paenibacillus</taxon>
    </lineage>
</organism>
<dbReference type="InterPro" id="IPR009061">
    <property type="entry name" value="DNA-bd_dom_put_sf"/>
</dbReference>
<evidence type="ECO:0000256" key="1">
    <source>
        <dbReference type="ARBA" id="ARBA00023125"/>
    </source>
</evidence>
<dbReference type="EMBL" id="MRVI01000001">
    <property type="protein sequence ID" value="OOC61351.1"/>
    <property type="molecule type" value="Genomic_DNA"/>
</dbReference>
<reference evidence="4 5" key="2">
    <citation type="submission" date="2016-12" db="EMBL/GenBank/DDBJ databases">
        <title>Genome sequencing and description of Paenibacillus sp. nov. from high altitude lake in the Indian Trans- Himalayas.</title>
        <authorList>
            <person name="Kiran S."/>
            <person name="Swarnkar M.K."/>
            <person name="Rana A."/>
            <person name="Tewari R."/>
            <person name="Gulati A."/>
        </authorList>
    </citation>
    <scope>NUCLEOTIDE SEQUENCE [LARGE SCALE GENOMIC DNA]</scope>
    <source>
        <strain evidence="4 5">IHBB 9951</strain>
    </source>
</reference>
<evidence type="ECO:0000313" key="4">
    <source>
        <dbReference type="EMBL" id="OOC61351.1"/>
    </source>
</evidence>
<dbReference type="InterPro" id="IPR047057">
    <property type="entry name" value="MerR_fam"/>
</dbReference>
<dbReference type="SMART" id="SM00422">
    <property type="entry name" value="HTH_MERR"/>
    <property type="match status" value="1"/>
</dbReference>
<sequence length="243" mass="28542">MLNPMLTIGQISNRTGETIRTLRYYDKIGLLTPSDYKEGGHRLYSVDDLVRLQQIQALKFIGFSLKDIGDLLQHPLIEHEQIKSSIQFKRKQLLAEQERIQEMIDQLNHMDAIISNEETVDIKSFCFIIHSILWEEEHVDEKNREQHSIFNFREPERLELDREYYGLITSIRHLVMSKTSPETEEALDCMRRLVFLHQATLIKIAKLQEEGPDQTETSNILDPFTDEEKAFIKEAMRKLAELK</sequence>
<dbReference type="GO" id="GO:0003677">
    <property type="term" value="F:DNA binding"/>
    <property type="evidence" value="ECO:0007669"/>
    <property type="project" value="UniProtKB-KW"/>
</dbReference>
<dbReference type="KEGG" id="pib:BBD41_01060"/>
<accession>A0A1B2DUC0</accession>
<protein>
    <submittedName>
        <fullName evidence="3">MerR family transcriptional regulator</fullName>
    </submittedName>
</protein>
<keyword evidence="5" id="KW-1185">Reference proteome</keyword>
<dbReference type="PRINTS" id="PR00040">
    <property type="entry name" value="HTHMERR"/>
</dbReference>
<dbReference type="Pfam" id="PF13411">
    <property type="entry name" value="MerR_1"/>
    <property type="match status" value="1"/>
</dbReference>
<dbReference type="OrthoDB" id="1894615at2"/>
<dbReference type="CDD" id="cd01106">
    <property type="entry name" value="HTH_TipAL-Mta"/>
    <property type="match status" value="1"/>
</dbReference>
<dbReference type="PANTHER" id="PTHR30204">
    <property type="entry name" value="REDOX-CYCLING DRUG-SENSING TRANSCRIPTIONAL ACTIVATOR SOXR"/>
    <property type="match status" value="1"/>
</dbReference>
<dbReference type="InterPro" id="IPR000551">
    <property type="entry name" value="MerR-type_HTH_dom"/>
</dbReference>
<evidence type="ECO:0000259" key="2">
    <source>
        <dbReference type="PROSITE" id="PS50937"/>
    </source>
</evidence>
<dbReference type="RefSeq" id="WP_077566031.1">
    <property type="nucleotide sequence ID" value="NZ_CP016809.1"/>
</dbReference>
<dbReference type="GO" id="GO:0003700">
    <property type="term" value="F:DNA-binding transcription factor activity"/>
    <property type="evidence" value="ECO:0007669"/>
    <property type="project" value="InterPro"/>
</dbReference>
<dbReference type="AlphaFoldDB" id="A0A1B2DUC0"/>
<dbReference type="Gene3D" id="6.10.250.360">
    <property type="match status" value="1"/>
</dbReference>
<dbReference type="Gene3D" id="1.10.1660.10">
    <property type="match status" value="1"/>
</dbReference>
<evidence type="ECO:0000313" key="3">
    <source>
        <dbReference type="EMBL" id="ANY71287.1"/>
    </source>
</evidence>
<dbReference type="PROSITE" id="PS50937">
    <property type="entry name" value="HTH_MERR_2"/>
    <property type="match status" value="1"/>
</dbReference>
<feature type="domain" description="HTH merR-type" evidence="2">
    <location>
        <begin position="5"/>
        <end position="74"/>
    </location>
</feature>
<proteinExistence type="predicted"/>
<dbReference type="EMBL" id="CP016809">
    <property type="protein sequence ID" value="ANY71287.1"/>
    <property type="molecule type" value="Genomic_DNA"/>
</dbReference>
<name>A0A1B2DUC0_9BACL</name>